<dbReference type="Gene3D" id="3.10.450.50">
    <property type="match status" value="1"/>
</dbReference>
<dbReference type="EMBL" id="JAKZGP010000018">
    <property type="protein sequence ID" value="MCH7409486.1"/>
    <property type="molecule type" value="Genomic_DNA"/>
</dbReference>
<gene>
    <name evidence="1" type="ORF">MM239_08775</name>
</gene>
<dbReference type="Pfam" id="PF11512">
    <property type="entry name" value="Atu4866"/>
    <property type="match status" value="1"/>
</dbReference>
<dbReference type="InterPro" id="IPR032710">
    <property type="entry name" value="NTF2-like_dom_sf"/>
</dbReference>
<dbReference type="InterPro" id="IPR020955">
    <property type="entry name" value="Uncharacterised_Atu4866"/>
</dbReference>
<dbReference type="InterPro" id="IPR038646">
    <property type="entry name" value="Atu4866-like_sf"/>
</dbReference>
<dbReference type="Proteomes" id="UP001165489">
    <property type="component" value="Unassembled WGS sequence"/>
</dbReference>
<dbReference type="SUPFAM" id="SSF54427">
    <property type="entry name" value="NTF2-like"/>
    <property type="match status" value="1"/>
</dbReference>
<accession>A0ABS9UZA6</accession>
<dbReference type="PANTHER" id="PTHR41252">
    <property type="entry name" value="BLR2505 PROTEIN"/>
    <property type="match status" value="1"/>
</dbReference>
<dbReference type="RefSeq" id="WP_241347832.1">
    <property type="nucleotide sequence ID" value="NZ_JAKZGP010000018.1"/>
</dbReference>
<comment type="caution">
    <text evidence="1">The sequence shown here is derived from an EMBL/GenBank/DDBJ whole genome shotgun (WGS) entry which is preliminary data.</text>
</comment>
<dbReference type="PANTHER" id="PTHR41252:SF1">
    <property type="entry name" value="BLR2505 PROTEIN"/>
    <property type="match status" value="1"/>
</dbReference>
<protein>
    <submittedName>
        <fullName evidence="1">Atu4866 domain-containing protein</fullName>
    </submittedName>
</protein>
<keyword evidence="2" id="KW-1185">Reference proteome</keyword>
<organism evidence="1 2">
    <name type="scientific">Belliella filtrata</name>
    <dbReference type="NCBI Taxonomy" id="2923435"/>
    <lineage>
        <taxon>Bacteria</taxon>
        <taxon>Pseudomonadati</taxon>
        <taxon>Bacteroidota</taxon>
        <taxon>Cytophagia</taxon>
        <taxon>Cytophagales</taxon>
        <taxon>Cyclobacteriaceae</taxon>
        <taxon>Belliella</taxon>
    </lineage>
</organism>
<evidence type="ECO:0000313" key="2">
    <source>
        <dbReference type="Proteomes" id="UP001165489"/>
    </source>
</evidence>
<dbReference type="Gene3D" id="2.40.128.290">
    <property type="entry name" value="Uncharacterised protein Atu4866, PF11512"/>
    <property type="match status" value="1"/>
</dbReference>
<name>A0ABS9UZA6_9BACT</name>
<proteinExistence type="predicted"/>
<reference evidence="1" key="1">
    <citation type="submission" date="2022-03" db="EMBL/GenBank/DDBJ databases">
        <title>De novo assembled genomes of Belliella spp. (Cyclobacteriaceae) strains.</title>
        <authorList>
            <person name="Szabo A."/>
            <person name="Korponai K."/>
            <person name="Felfoldi T."/>
        </authorList>
    </citation>
    <scope>NUCLEOTIDE SEQUENCE</scope>
    <source>
        <strain evidence="1">DSM 111904</strain>
    </source>
</reference>
<sequence length="243" mass="27432">MNILYAIFSIGMLLHFQTGSTQGNSGTEENKITVAKAFEQWQHGKGSFFDLLDEHVEWRVSGNGSFSGSYKGRQEFLEKAVIPINDQLTTTIKPKLIDISAEGKTVWLHWQGTACTKSGGIYHNEYAWKLEFNNGKIVKAVAFLDIQALDNLFTNTSDTMQATIEETKGYIGMWVTKDGYIRHELLPNNRYDEARGKRKSAYQGAYKVSGNHIDYKDDTGFTADGEFKDGILYHAGMVLYKEK</sequence>
<evidence type="ECO:0000313" key="1">
    <source>
        <dbReference type="EMBL" id="MCH7409486.1"/>
    </source>
</evidence>